<organism evidence="2 3">
    <name type="scientific">Sphingomonas cynarae</name>
    <dbReference type="NCBI Taxonomy" id="930197"/>
    <lineage>
        <taxon>Bacteria</taxon>
        <taxon>Pseudomonadati</taxon>
        <taxon>Pseudomonadota</taxon>
        <taxon>Alphaproteobacteria</taxon>
        <taxon>Sphingomonadales</taxon>
        <taxon>Sphingomonadaceae</taxon>
        <taxon>Sphingomonas</taxon>
    </lineage>
</organism>
<dbReference type="Pfam" id="PF21777">
    <property type="entry name" value="SDR-like"/>
    <property type="match status" value="1"/>
</dbReference>
<feature type="domain" description="Short chain dehydrogenase-like proteobacteria" evidence="1">
    <location>
        <begin position="27"/>
        <end position="100"/>
    </location>
</feature>
<dbReference type="EMBL" id="BAABBF010000002">
    <property type="protein sequence ID" value="GAA3704379.1"/>
    <property type="molecule type" value="Genomic_DNA"/>
</dbReference>
<dbReference type="InterPro" id="IPR036291">
    <property type="entry name" value="NAD(P)-bd_dom_sf"/>
</dbReference>
<dbReference type="Proteomes" id="UP001500523">
    <property type="component" value="Unassembled WGS sequence"/>
</dbReference>
<keyword evidence="3" id="KW-1185">Reference proteome</keyword>
<evidence type="ECO:0000259" key="1">
    <source>
        <dbReference type="Pfam" id="PF21777"/>
    </source>
</evidence>
<name>A0ABP7DGE4_9SPHN</name>
<dbReference type="SUPFAM" id="SSF51735">
    <property type="entry name" value="NAD(P)-binding Rossmann-fold domains"/>
    <property type="match status" value="1"/>
</dbReference>
<dbReference type="RefSeq" id="WP_344692504.1">
    <property type="nucleotide sequence ID" value="NZ_BAABBF010000002.1"/>
</dbReference>
<evidence type="ECO:0000313" key="2">
    <source>
        <dbReference type="EMBL" id="GAA3704379.1"/>
    </source>
</evidence>
<gene>
    <name evidence="2" type="ORF">GCM10022268_12490</name>
</gene>
<evidence type="ECO:0000313" key="3">
    <source>
        <dbReference type="Proteomes" id="UP001500523"/>
    </source>
</evidence>
<sequence length="102" mass="10002">MIAAAGPAGVVPAPVVLEPGDDAVELIRALSGDSAVVVIRPGRNPTALALARAAVVALALERAPMRINAVEPGATTDVAAIAGAVGYLASAPAVTGQVMVLR</sequence>
<proteinExistence type="predicted"/>
<accession>A0ABP7DGE4</accession>
<comment type="caution">
    <text evidence="2">The sequence shown here is derived from an EMBL/GenBank/DDBJ whole genome shotgun (WGS) entry which is preliminary data.</text>
</comment>
<reference evidence="3" key="1">
    <citation type="journal article" date="2019" name="Int. J. Syst. Evol. Microbiol.">
        <title>The Global Catalogue of Microorganisms (GCM) 10K type strain sequencing project: providing services to taxonomists for standard genome sequencing and annotation.</title>
        <authorList>
            <consortium name="The Broad Institute Genomics Platform"/>
            <consortium name="The Broad Institute Genome Sequencing Center for Infectious Disease"/>
            <person name="Wu L."/>
            <person name="Ma J."/>
        </authorList>
    </citation>
    <scope>NUCLEOTIDE SEQUENCE [LARGE SCALE GENOMIC DNA]</scope>
    <source>
        <strain evidence="3">JCM 17498</strain>
    </source>
</reference>
<protein>
    <recommendedName>
        <fullName evidence="1">Short chain dehydrogenase-like proteobacteria domain-containing protein</fullName>
    </recommendedName>
</protein>
<dbReference type="InterPro" id="IPR048623">
    <property type="entry name" value="SDR-like_proteobact"/>
</dbReference>